<dbReference type="InterPro" id="IPR036922">
    <property type="entry name" value="Rieske_2Fe-2S_sf"/>
</dbReference>
<feature type="domain" description="Rieske" evidence="6">
    <location>
        <begin position="18"/>
        <end position="120"/>
    </location>
</feature>
<name>A0ABX0BTV0_9PSEU</name>
<evidence type="ECO:0000256" key="4">
    <source>
        <dbReference type="ARBA" id="ARBA00023004"/>
    </source>
</evidence>
<keyword evidence="2" id="KW-0479">Metal-binding</keyword>
<dbReference type="InterPro" id="IPR017941">
    <property type="entry name" value="Rieske_2Fe-2S"/>
</dbReference>
<accession>A0ABX0BTV0</accession>
<organism evidence="7 8">
    <name type="scientific">Amycolatopsis rubida</name>
    <dbReference type="NCBI Taxonomy" id="112413"/>
    <lineage>
        <taxon>Bacteria</taxon>
        <taxon>Bacillati</taxon>
        <taxon>Actinomycetota</taxon>
        <taxon>Actinomycetes</taxon>
        <taxon>Pseudonocardiales</taxon>
        <taxon>Pseudonocardiaceae</taxon>
        <taxon>Amycolatopsis</taxon>
    </lineage>
</organism>
<dbReference type="PANTHER" id="PTHR21266">
    <property type="entry name" value="IRON-SULFUR DOMAIN CONTAINING PROTEIN"/>
    <property type="match status" value="1"/>
</dbReference>
<keyword evidence="5" id="KW-0411">Iron-sulfur</keyword>
<evidence type="ECO:0000256" key="2">
    <source>
        <dbReference type="ARBA" id="ARBA00022723"/>
    </source>
</evidence>
<dbReference type="Proteomes" id="UP000470404">
    <property type="component" value="Unassembled WGS sequence"/>
</dbReference>
<protein>
    <submittedName>
        <fullName evidence="7">Rieske (2Fe-2S) protein</fullName>
    </submittedName>
</protein>
<sequence>MLALKIPPEGQNGFSRNWYPLCLSSDVEHHNVVGRDFLDGRVVAFRDREGTAHVTTAYCPHLGADLSGGDLTEEGLRCPFHHWVFDGSGTCVRTGCDDSPPPKARLFAYPAAERYGVLWVFNGDSPDYDLPQFTRAADQLVCRAIEFDEVFPVDPWVVMANTPDLQHLKAVHGFVFDDRDPDPDDFAWDERSFRYFLKGRLPSGDRIDAEVGIVGTNVFRQQGLFRDRWFGFLMAFTIPRRGTTSSFMIFFADPADDATTGIGAGSFIDSLLDMETHVIDGDRAILRNVHFQVGTMTRTDRALIRFLHFVRDYPRDHPAHGFDQ</sequence>
<evidence type="ECO:0000259" key="6">
    <source>
        <dbReference type="PROSITE" id="PS51296"/>
    </source>
</evidence>
<dbReference type="EMBL" id="JAAGNC010000126">
    <property type="protein sequence ID" value="NEC58801.1"/>
    <property type="molecule type" value="Genomic_DNA"/>
</dbReference>
<evidence type="ECO:0000313" key="8">
    <source>
        <dbReference type="Proteomes" id="UP000470404"/>
    </source>
</evidence>
<dbReference type="Pfam" id="PF00355">
    <property type="entry name" value="Rieske"/>
    <property type="match status" value="1"/>
</dbReference>
<dbReference type="InterPro" id="IPR050584">
    <property type="entry name" value="Cholesterol_7-desaturase"/>
</dbReference>
<evidence type="ECO:0000313" key="7">
    <source>
        <dbReference type="EMBL" id="NEC58801.1"/>
    </source>
</evidence>
<proteinExistence type="predicted"/>
<dbReference type="CDD" id="cd03469">
    <property type="entry name" value="Rieske_RO_Alpha_N"/>
    <property type="match status" value="1"/>
</dbReference>
<keyword evidence="3" id="KW-0560">Oxidoreductase</keyword>
<evidence type="ECO:0000256" key="3">
    <source>
        <dbReference type="ARBA" id="ARBA00023002"/>
    </source>
</evidence>
<dbReference type="RefSeq" id="WP_161269585.1">
    <property type="nucleotide sequence ID" value="NZ_JAAGNC010000126.1"/>
</dbReference>
<dbReference type="PROSITE" id="PS51296">
    <property type="entry name" value="RIESKE"/>
    <property type="match status" value="1"/>
</dbReference>
<keyword evidence="4" id="KW-0408">Iron</keyword>
<dbReference type="Gene3D" id="2.102.10.10">
    <property type="entry name" value="Rieske [2Fe-2S] iron-sulphur domain"/>
    <property type="match status" value="1"/>
</dbReference>
<keyword evidence="1" id="KW-0001">2Fe-2S</keyword>
<evidence type="ECO:0000256" key="1">
    <source>
        <dbReference type="ARBA" id="ARBA00022714"/>
    </source>
</evidence>
<comment type="caution">
    <text evidence="7">The sequence shown here is derived from an EMBL/GenBank/DDBJ whole genome shotgun (WGS) entry which is preliminary data.</text>
</comment>
<keyword evidence="8" id="KW-1185">Reference proteome</keyword>
<dbReference type="SUPFAM" id="SSF50022">
    <property type="entry name" value="ISP domain"/>
    <property type="match status" value="1"/>
</dbReference>
<evidence type="ECO:0000256" key="5">
    <source>
        <dbReference type="ARBA" id="ARBA00023014"/>
    </source>
</evidence>
<gene>
    <name evidence="7" type="ORF">G3I59_25175</name>
</gene>
<dbReference type="PANTHER" id="PTHR21266:SF60">
    <property type="entry name" value="3-KETOSTEROID-9-ALPHA-MONOOXYGENASE, OXYGENASE COMPONENT"/>
    <property type="match status" value="1"/>
</dbReference>
<reference evidence="7 8" key="1">
    <citation type="submission" date="2020-01" db="EMBL/GenBank/DDBJ databases">
        <title>Insect and environment-associated Actinomycetes.</title>
        <authorList>
            <person name="Currrie C."/>
            <person name="Chevrette M."/>
            <person name="Carlson C."/>
            <person name="Stubbendieck R."/>
            <person name="Wendt-Pienkowski E."/>
        </authorList>
    </citation>
    <scope>NUCLEOTIDE SEQUENCE [LARGE SCALE GENOMIC DNA]</scope>
    <source>
        <strain evidence="7 8">SID8386</strain>
    </source>
</reference>